<dbReference type="GO" id="GO:0005829">
    <property type="term" value="C:cytosol"/>
    <property type="evidence" value="ECO:0007669"/>
    <property type="project" value="TreeGrafter"/>
</dbReference>
<dbReference type="PANTHER" id="PTHR43210">
    <property type="entry name" value="DETHIOBIOTIN SYNTHETASE"/>
    <property type="match status" value="1"/>
</dbReference>
<evidence type="ECO:0000256" key="5">
    <source>
        <dbReference type="ARBA" id="ARBA00022756"/>
    </source>
</evidence>
<comment type="function">
    <text evidence="9">Catalyzes a mechanistically unusual reaction, the ATP-dependent insertion of CO2 between the N7 and N8 nitrogen atoms of 7,8-diaminopelargonic acid (DAPA, also called 7,8-diammoniononanoate) to form a ureido ring.</text>
</comment>
<comment type="similarity">
    <text evidence="9">Belongs to the dethiobiotin synthetase family.</text>
</comment>
<dbReference type="GO" id="GO:0000287">
    <property type="term" value="F:magnesium ion binding"/>
    <property type="evidence" value="ECO:0007669"/>
    <property type="project" value="UniProtKB-UniRule"/>
</dbReference>
<evidence type="ECO:0000256" key="1">
    <source>
        <dbReference type="ARBA" id="ARBA00022490"/>
    </source>
</evidence>
<feature type="binding site" evidence="9">
    <location>
        <position position="61"/>
    </location>
    <ligand>
        <name>ATP</name>
        <dbReference type="ChEBI" id="CHEBI:30616"/>
    </ligand>
</feature>
<evidence type="ECO:0000256" key="7">
    <source>
        <dbReference type="ARBA" id="ARBA00022842"/>
    </source>
</evidence>
<keyword evidence="6 9" id="KW-0067">ATP-binding</keyword>
<evidence type="ECO:0000256" key="6">
    <source>
        <dbReference type="ARBA" id="ARBA00022840"/>
    </source>
</evidence>
<feature type="binding site" evidence="9">
    <location>
        <position position="61"/>
    </location>
    <ligand>
        <name>Mg(2+)</name>
        <dbReference type="ChEBI" id="CHEBI:18420"/>
    </ligand>
</feature>
<feature type="binding site" evidence="9">
    <location>
        <position position="14"/>
    </location>
    <ligand>
        <name>Mg(2+)</name>
        <dbReference type="ChEBI" id="CHEBI:18420"/>
    </ligand>
</feature>
<comment type="subcellular location">
    <subcellularLocation>
        <location evidence="9">Cytoplasm</location>
    </subcellularLocation>
</comment>
<evidence type="ECO:0000256" key="2">
    <source>
        <dbReference type="ARBA" id="ARBA00022598"/>
    </source>
</evidence>
<dbReference type="Gene3D" id="3.40.50.300">
    <property type="entry name" value="P-loop containing nucleotide triphosphate hydrolases"/>
    <property type="match status" value="1"/>
</dbReference>
<accession>A0A5C6M7D2</accession>
<dbReference type="EMBL" id="SRHE01000128">
    <property type="protein sequence ID" value="TWW10005.1"/>
    <property type="molecule type" value="Genomic_DNA"/>
</dbReference>
<dbReference type="InterPro" id="IPR004472">
    <property type="entry name" value="DTB_synth_BioD"/>
</dbReference>
<protein>
    <recommendedName>
        <fullName evidence="9">ATP-dependent dethiobiotin synthetase BioD</fullName>
        <ecNumber evidence="9">6.3.3.3</ecNumber>
    </recommendedName>
    <alternativeName>
        <fullName evidence="9">DTB synthetase</fullName>
        <shortName evidence="9">DTBS</shortName>
    </alternativeName>
    <alternativeName>
        <fullName evidence="9">Dethiobiotin synthase</fullName>
    </alternativeName>
</protein>
<organism evidence="10 11">
    <name type="scientific">Planctomyces bekefii</name>
    <dbReference type="NCBI Taxonomy" id="1653850"/>
    <lineage>
        <taxon>Bacteria</taxon>
        <taxon>Pseudomonadati</taxon>
        <taxon>Planctomycetota</taxon>
        <taxon>Planctomycetia</taxon>
        <taxon>Planctomycetales</taxon>
        <taxon>Planctomycetaceae</taxon>
        <taxon>Planctomyces</taxon>
    </lineage>
</organism>
<gene>
    <name evidence="9" type="primary">bioD</name>
    <name evidence="10" type="ORF">E3A20_08630</name>
</gene>
<feature type="binding site" evidence="9">
    <location>
        <position position="122"/>
    </location>
    <ligand>
        <name>Mg(2+)</name>
        <dbReference type="ChEBI" id="CHEBI:18420"/>
    </ligand>
</feature>
<evidence type="ECO:0000256" key="8">
    <source>
        <dbReference type="ARBA" id="ARBA00047386"/>
    </source>
</evidence>
<feature type="binding site" evidence="9">
    <location>
        <begin position="122"/>
        <end position="125"/>
    </location>
    <ligand>
        <name>ATP</name>
        <dbReference type="ChEBI" id="CHEBI:30616"/>
    </ligand>
</feature>
<reference evidence="10 11" key="2">
    <citation type="submission" date="2019-08" db="EMBL/GenBank/DDBJ databases">
        <authorList>
            <person name="Henke P."/>
        </authorList>
    </citation>
    <scope>NUCLEOTIDE SEQUENCE [LARGE SCALE GENOMIC DNA]</scope>
    <source>
        <strain evidence="10">Phe10_nw2017</strain>
    </source>
</reference>
<comment type="pathway">
    <text evidence="9">Cofactor biosynthesis; biotin biosynthesis; biotin from 7,8-diaminononanoate: step 1/2.</text>
</comment>
<comment type="caution">
    <text evidence="10">The sequence shown here is derived from an EMBL/GenBank/DDBJ whole genome shotgun (WGS) entry which is preliminary data.</text>
</comment>
<evidence type="ECO:0000256" key="9">
    <source>
        <dbReference type="HAMAP-Rule" id="MF_00336"/>
    </source>
</evidence>
<dbReference type="CDD" id="cd03109">
    <property type="entry name" value="DTBS"/>
    <property type="match status" value="1"/>
</dbReference>
<name>A0A5C6M7D2_9PLAN</name>
<keyword evidence="4 9" id="KW-0547">Nucleotide-binding</keyword>
<dbReference type="NCBIfam" id="TIGR00347">
    <property type="entry name" value="bioD"/>
    <property type="match status" value="1"/>
</dbReference>
<keyword evidence="5 9" id="KW-0093">Biotin biosynthesis</keyword>
<comment type="catalytic activity">
    <reaction evidence="9">
        <text>(7R,8S)-7,8-diammoniononanoate + CO2 + ATP = (4R,5S)-dethiobiotin + ADP + phosphate + 3 H(+)</text>
        <dbReference type="Rhea" id="RHEA:15805"/>
        <dbReference type="ChEBI" id="CHEBI:15378"/>
        <dbReference type="ChEBI" id="CHEBI:16526"/>
        <dbReference type="ChEBI" id="CHEBI:30616"/>
        <dbReference type="ChEBI" id="CHEBI:43474"/>
        <dbReference type="ChEBI" id="CHEBI:149469"/>
        <dbReference type="ChEBI" id="CHEBI:149473"/>
        <dbReference type="ChEBI" id="CHEBI:456216"/>
        <dbReference type="EC" id="6.3.3.3"/>
    </reaction>
</comment>
<evidence type="ECO:0000256" key="4">
    <source>
        <dbReference type="ARBA" id="ARBA00022741"/>
    </source>
</evidence>
<dbReference type="GO" id="GO:0009102">
    <property type="term" value="P:biotin biosynthetic process"/>
    <property type="evidence" value="ECO:0007669"/>
    <property type="project" value="UniProtKB-UniRule"/>
</dbReference>
<dbReference type="UniPathway" id="UPA00078">
    <property type="reaction ID" value="UER00161"/>
</dbReference>
<dbReference type="EC" id="6.3.3.3" evidence="9"/>
<dbReference type="GO" id="GO:0004141">
    <property type="term" value="F:dethiobiotin synthase activity"/>
    <property type="evidence" value="ECO:0007669"/>
    <property type="project" value="UniProtKB-UniRule"/>
</dbReference>
<dbReference type="InterPro" id="IPR027417">
    <property type="entry name" value="P-loop_NTPase"/>
</dbReference>
<dbReference type="HAMAP" id="MF_00336">
    <property type="entry name" value="BioD"/>
    <property type="match status" value="1"/>
</dbReference>
<keyword evidence="11" id="KW-1185">Reference proteome</keyword>
<dbReference type="GO" id="GO:0005524">
    <property type="term" value="F:ATP binding"/>
    <property type="evidence" value="ECO:0007669"/>
    <property type="project" value="UniProtKB-UniRule"/>
</dbReference>
<dbReference type="Proteomes" id="UP000321083">
    <property type="component" value="Unassembled WGS sequence"/>
</dbReference>
<evidence type="ECO:0000256" key="3">
    <source>
        <dbReference type="ARBA" id="ARBA00022723"/>
    </source>
</evidence>
<keyword evidence="3 9" id="KW-0479">Metal-binding</keyword>
<comment type="catalytic activity">
    <reaction evidence="8">
        <text>(7R,8S)-8-amino-7-(carboxyamino)nonanoate + ATP = (4R,5S)-dethiobiotin + ADP + phosphate + H(+)</text>
        <dbReference type="Rhea" id="RHEA:63684"/>
        <dbReference type="ChEBI" id="CHEBI:15378"/>
        <dbReference type="ChEBI" id="CHEBI:30616"/>
        <dbReference type="ChEBI" id="CHEBI:43474"/>
        <dbReference type="ChEBI" id="CHEBI:149470"/>
        <dbReference type="ChEBI" id="CHEBI:149473"/>
        <dbReference type="ChEBI" id="CHEBI:456216"/>
    </reaction>
</comment>
<dbReference type="AlphaFoldDB" id="A0A5C6M7D2"/>
<dbReference type="Pfam" id="PF13500">
    <property type="entry name" value="AAA_26"/>
    <property type="match status" value="1"/>
</dbReference>
<comment type="caution">
    <text evidence="9">Lacks conserved residue(s) required for the propagation of feature annotation.</text>
</comment>
<comment type="subunit">
    <text evidence="9">Homodimer.</text>
</comment>
<dbReference type="SUPFAM" id="SSF52540">
    <property type="entry name" value="P-loop containing nucleoside triphosphate hydrolases"/>
    <property type="match status" value="1"/>
</dbReference>
<feature type="binding site" evidence="9">
    <location>
        <begin position="182"/>
        <end position="183"/>
    </location>
    <ligand>
        <name>ATP</name>
        <dbReference type="ChEBI" id="CHEBI:30616"/>
    </ligand>
</feature>
<evidence type="ECO:0000313" key="11">
    <source>
        <dbReference type="Proteomes" id="UP000321083"/>
    </source>
</evidence>
<proteinExistence type="inferred from homology"/>
<keyword evidence="2 9" id="KW-0436">Ligase</keyword>
<keyword evidence="1 9" id="KW-0963">Cytoplasm</keyword>
<feature type="binding site" evidence="9">
    <location>
        <position position="39"/>
    </location>
    <ligand>
        <name>substrate</name>
    </ligand>
</feature>
<evidence type="ECO:0000313" key="10">
    <source>
        <dbReference type="EMBL" id="TWW10005.1"/>
    </source>
</evidence>
<reference evidence="10 11" key="1">
    <citation type="submission" date="2019-08" db="EMBL/GenBank/DDBJ databases">
        <title>100 year-old enigma solved: identification of Planctomyces bekefii, the type genus and species of the phylum Planctomycetes.</title>
        <authorList>
            <person name="Svetlana D.N."/>
            <person name="Overmann J."/>
        </authorList>
    </citation>
    <scope>NUCLEOTIDE SEQUENCE [LARGE SCALE GENOMIC DNA]</scope>
    <source>
        <strain evidence="10">Phe10_nw2017</strain>
    </source>
</reference>
<dbReference type="PANTHER" id="PTHR43210:SF2">
    <property type="entry name" value="ATP-DEPENDENT DETHIOBIOTIN SYNTHETASE BIOD 2"/>
    <property type="match status" value="1"/>
</dbReference>
<keyword evidence="7 9" id="KW-0460">Magnesium</keyword>
<feature type="active site" evidence="9">
    <location>
        <position position="35"/>
    </location>
</feature>
<sequence>MLFVTGTDTAVGKTHAATVLLHELQRLGFQVGAYKPVCSGAEIDAADAVAPASAQQYFWSDIRRLQRACALPATITDICPQRFLAPLAPNVAAAAEGRQVDDDLLSGGLDAWQNRCEFMLIEGAGGLYCPLSDRSTVFDLLQQLNCPVIVVAGNRLGVISHTRMTVELLRQSGRSVAGIILNEIVPPDPGDDDVSRSGNALQLQKWLPEIPLLQIGWNGTHLQSADCRLSVQEWLTSTAAAAAHCWKTRMNTEVDAH</sequence>
<comment type="cofactor">
    <cofactor evidence="9">
        <name>Mg(2+)</name>
        <dbReference type="ChEBI" id="CHEBI:18420"/>
    </cofactor>
</comment>